<feature type="domain" description="Translocation and assembly module TamB C-terminal" evidence="6">
    <location>
        <begin position="1068"/>
        <end position="1403"/>
    </location>
</feature>
<evidence type="ECO:0000259" key="6">
    <source>
        <dbReference type="Pfam" id="PF04357"/>
    </source>
</evidence>
<feature type="transmembrane region" description="Helical" evidence="5">
    <location>
        <begin position="22"/>
        <end position="48"/>
    </location>
</feature>
<gene>
    <name evidence="7" type="ORF">FJQ54_15485</name>
</gene>
<keyword evidence="8" id="KW-1185">Reference proteome</keyword>
<evidence type="ECO:0000256" key="4">
    <source>
        <dbReference type="ARBA" id="ARBA00023136"/>
    </source>
</evidence>
<keyword evidence="2 5" id="KW-0812">Transmembrane</keyword>
<protein>
    <recommendedName>
        <fullName evidence="6">Translocation and assembly module TamB C-terminal domain-containing protein</fullName>
    </recommendedName>
</protein>
<reference evidence="7 8" key="1">
    <citation type="submission" date="2019-06" db="EMBL/GenBank/DDBJ databases">
        <authorList>
            <person name="Lee I."/>
            <person name="Jang G.I."/>
            <person name="Hwang C.Y."/>
        </authorList>
    </citation>
    <scope>NUCLEOTIDE SEQUENCE [LARGE SCALE GENOMIC DNA]</scope>
    <source>
        <strain evidence="7 8">PAMC 28131</strain>
    </source>
</reference>
<comment type="caution">
    <text evidence="7">The sequence shown here is derived from an EMBL/GenBank/DDBJ whole genome shotgun (WGS) entry which is preliminary data.</text>
</comment>
<dbReference type="GO" id="GO:0005886">
    <property type="term" value="C:plasma membrane"/>
    <property type="evidence" value="ECO:0007669"/>
    <property type="project" value="InterPro"/>
</dbReference>
<dbReference type="OrthoDB" id="7784409at2"/>
<keyword evidence="3 5" id="KW-1133">Transmembrane helix</keyword>
<dbReference type="PANTHER" id="PTHR36985">
    <property type="entry name" value="TRANSLOCATION AND ASSEMBLY MODULE SUBUNIT TAMB"/>
    <property type="match status" value="1"/>
</dbReference>
<evidence type="ECO:0000256" key="1">
    <source>
        <dbReference type="ARBA" id="ARBA00004167"/>
    </source>
</evidence>
<dbReference type="RefSeq" id="WP_140929329.1">
    <property type="nucleotide sequence ID" value="NZ_VFSU01000034.1"/>
</dbReference>
<proteinExistence type="predicted"/>
<accession>A0A501XDC0</accession>
<comment type="subcellular location">
    <subcellularLocation>
        <location evidence="1">Membrane</location>
        <topology evidence="1">Single-pass membrane protein</topology>
    </subcellularLocation>
</comment>
<keyword evidence="4 5" id="KW-0472">Membrane</keyword>
<name>A0A501XDC0_9SPHN</name>
<dbReference type="EMBL" id="VFSU01000034">
    <property type="protein sequence ID" value="TPE58476.1"/>
    <property type="molecule type" value="Genomic_DNA"/>
</dbReference>
<dbReference type="Pfam" id="PF04357">
    <property type="entry name" value="TamB"/>
    <property type="match status" value="1"/>
</dbReference>
<sequence length="1404" mass="147795">MADEPIPAPDESEPEDRAGRSWWAWLLGALLAVVLLLAAAVPLGLWWLAETPGGRAFVASRVSGLQPESGIRYEVGRIDGSLLSQFQLVDVVVHDLDGPLALIPRADVDWEPITLVRRVVSINRLDVPEVRLLRMWKLNPRDPDEPILPDIDIRVGRFSFPKIVLEKPLLGREEVLAATGRADIRSGRLLLDTQASAAAGDRLLLLLDAEPDRDKFQLDADLRAPVGGMVTTAINFDKPLALKASGKGSWQQWRGQLDASMGEGEAATALADLKLSADGGRFRAQGQLFPLPLLPKGALADLAAPAIAIDAAGSRDGDWFDLKLMANSAALALAGGGRINTSDNLLDGVQMTLVLKQPQTVSPTLSGAGMQATLTASGPVADPDIRWRATADTLRFAGEQGPMGADGLVAEGQLRLATDARPMQIAFTASATRLVGLPPETAALMERPLLSGTASFANGTITATNVRLQTTMVDASGSGSLAPDGRATAQLNAGVTRIELPGVGPITARVQANVLRPANGALSVSGTFDGRALGLANASMKNFLGGLPAMRGGFALAPDGTIRVSNATLSSPNLNVSGAKASYDPASGRFTLDAKGQSRAYGPFTLVASGTSKAPHATLTMPKPGFGFDVTNLVAEIAPAPGGLLVTAKGDSPQGPLDGRVVVGFGEGKPLSLDIERAAIASLEARGRLVQTPAGPFAGRLIVDGHGLDATLDFAASGAIQQVDMDARAINARIPLAEPIAISKGAARATILLVPDKPEIRGSFAATGVRRGTLVLTEVNGAANLAGTSGVATVNASGRTGDGQPFKATGRVQSVADGYVFFMNGQVGQLPMKLERPARLVKTDDGWRLMPTRLLLPRGQVDMEGSFGQQQDLRLALHDVDLSILDLVSDRWGFGGKVNGQLAIRGDGKSRIPAGEANLTITGLQRAGVTGITIPIDVRLSAKSDGTGLQMGAKMSYQNNDLGRLVLKLEPGPGETPQERFEQGQLSGGIRYNGPVEPLWALAGMEGQELKGSIAIGADISGTPANPSLTGIARGKGLVYRNAMLGTEIVDMAFDGDFTGDLLKLNSITGRANGGTISGSGFVRFGLKQQVDLQMDLSRARLANSDIMEFTLTGPLRLAGEGRRITLSGDLRVDSARVQLVQVETSEIPQLQVRRAGEVRMPEAEPTLRMSDIALDVRVRADDRVLVEGMGLESTWRGDIRIRGSVADPRFIGTATLVRGEFNFASSTFELTSGRVGFNGRPLDSSINIQAQTQAAEVTAFVTISGTAGQPDIRFSSSPALPEDEILSRLLFGSSVADLSVTEAVQLATAIAGLQSGVDTMGKVRRSVGVDRLRLVGDNAQTDMGTGIAIGKRLSRNVYVEVLTDSQGNTLTTVQLTLSRIWSVLLEVSSLGESSVNLRYQRER</sequence>
<evidence type="ECO:0000256" key="5">
    <source>
        <dbReference type="SAM" id="Phobius"/>
    </source>
</evidence>
<evidence type="ECO:0000256" key="2">
    <source>
        <dbReference type="ARBA" id="ARBA00022692"/>
    </source>
</evidence>
<dbReference type="GO" id="GO:0097347">
    <property type="term" value="C:TAM protein secretion complex"/>
    <property type="evidence" value="ECO:0007669"/>
    <property type="project" value="TreeGrafter"/>
</dbReference>
<evidence type="ECO:0000313" key="7">
    <source>
        <dbReference type="EMBL" id="TPE58476.1"/>
    </source>
</evidence>
<evidence type="ECO:0000313" key="8">
    <source>
        <dbReference type="Proteomes" id="UP000319897"/>
    </source>
</evidence>
<evidence type="ECO:0000256" key="3">
    <source>
        <dbReference type="ARBA" id="ARBA00022989"/>
    </source>
</evidence>
<dbReference type="PANTHER" id="PTHR36985:SF1">
    <property type="entry name" value="TRANSLOCATION AND ASSEMBLY MODULE SUBUNIT TAMB"/>
    <property type="match status" value="1"/>
</dbReference>
<organism evidence="7 8">
    <name type="scientific">Sandaracinobacter neustonicus</name>
    <dbReference type="NCBI Taxonomy" id="1715348"/>
    <lineage>
        <taxon>Bacteria</taxon>
        <taxon>Pseudomonadati</taxon>
        <taxon>Pseudomonadota</taxon>
        <taxon>Alphaproteobacteria</taxon>
        <taxon>Sphingomonadales</taxon>
        <taxon>Sphingosinicellaceae</taxon>
        <taxon>Sandaracinobacter</taxon>
    </lineage>
</organism>
<dbReference type="InterPro" id="IPR007452">
    <property type="entry name" value="TamB_C"/>
</dbReference>
<dbReference type="Proteomes" id="UP000319897">
    <property type="component" value="Unassembled WGS sequence"/>
</dbReference>
<dbReference type="GO" id="GO:0009306">
    <property type="term" value="P:protein secretion"/>
    <property type="evidence" value="ECO:0007669"/>
    <property type="project" value="InterPro"/>
</dbReference>